<dbReference type="GO" id="GO:0016740">
    <property type="term" value="F:transferase activity"/>
    <property type="evidence" value="ECO:0007669"/>
    <property type="project" value="UniProtKB-KW"/>
</dbReference>
<reference evidence="3" key="1">
    <citation type="submission" date="2019-10" db="EMBL/GenBank/DDBJ databases">
        <title>Complete Genome Sequence of Bradyrhizobium betae type strain PL7HG1T.</title>
        <authorList>
            <person name="Bromfield E.S.P."/>
            <person name="Cloutier S."/>
        </authorList>
    </citation>
    <scope>NUCLEOTIDE SEQUENCE [LARGE SCALE GENOMIC DNA]</scope>
    <source>
        <strain evidence="3">PL7HG1</strain>
    </source>
</reference>
<dbReference type="InterPro" id="IPR055259">
    <property type="entry name" value="YkvP/CgeB_Glyco_trans-like"/>
</dbReference>
<dbReference type="RefSeq" id="WP_151649162.1">
    <property type="nucleotide sequence ID" value="NZ_CP044543.1"/>
</dbReference>
<proteinExistence type="predicted"/>
<name>A0A5P6PBJ2_9BRAD</name>
<protein>
    <submittedName>
        <fullName evidence="2">Glycosyltransferase family 1 protein</fullName>
    </submittedName>
</protein>
<accession>A0A5P6PBJ2</accession>
<feature type="domain" description="Spore protein YkvP/CgeB glycosyl transferase-like" evidence="1">
    <location>
        <begin position="243"/>
        <end position="388"/>
    </location>
</feature>
<evidence type="ECO:0000259" key="1">
    <source>
        <dbReference type="Pfam" id="PF13524"/>
    </source>
</evidence>
<dbReference type="Pfam" id="PF13524">
    <property type="entry name" value="Glyco_trans_1_2"/>
    <property type="match status" value="1"/>
</dbReference>
<organism evidence="2 3">
    <name type="scientific">Bradyrhizobium betae</name>
    <dbReference type="NCBI Taxonomy" id="244734"/>
    <lineage>
        <taxon>Bacteria</taxon>
        <taxon>Pseudomonadati</taxon>
        <taxon>Pseudomonadota</taxon>
        <taxon>Alphaproteobacteria</taxon>
        <taxon>Hyphomicrobiales</taxon>
        <taxon>Nitrobacteraceae</taxon>
        <taxon>Bradyrhizobium</taxon>
    </lineage>
</organism>
<keyword evidence="2" id="KW-0808">Transferase</keyword>
<evidence type="ECO:0000313" key="2">
    <source>
        <dbReference type="EMBL" id="QFI75616.1"/>
    </source>
</evidence>
<gene>
    <name evidence="2" type="ORF">F8237_26385</name>
</gene>
<dbReference type="KEGG" id="bbet:F8237_26385"/>
<sequence length="391" mass="43777">MRVLILNADYPRFLSWLYSRHPGLEAGSYAEQMAARNTSLFGVADFYSRNFAALGHPAADVHVNNLWLQSAWAREHGMTLDTGADLGASRKQRLPGWLQRAMAPLKPALRPLARRLGLSPQLSEQAERVLLAQIEDFRPDLVLNQDVFYVTTSLVRRIRDMGVRFVIGQVGIEPTRGEDWRAYDLMLSQLPRVVRAFRAADVRAEVSHLAFEPAVLDALPAPPSPDVDVSFVGSVSEDHRERIALLEFIAERHDLKLWGNISSSLPATSPLRRCFQGEVWGSEMYQVLRRSRINLNSHIDIAGDEAGNMRLFEATGVGAFLLTDFKQNLHTLFEPDLDVVAWQSPEDCSAAIGRYLGDDKSRAAIAANGQKRTLADHTFRGRVQDILQLVQ</sequence>
<evidence type="ECO:0000313" key="3">
    <source>
        <dbReference type="Proteomes" id="UP000325641"/>
    </source>
</evidence>
<dbReference type="AlphaFoldDB" id="A0A5P6PBJ2"/>
<dbReference type="OrthoDB" id="7297944at2"/>
<dbReference type="Proteomes" id="UP000325641">
    <property type="component" value="Chromosome"/>
</dbReference>
<dbReference type="EMBL" id="CP044543">
    <property type="protein sequence ID" value="QFI75616.1"/>
    <property type="molecule type" value="Genomic_DNA"/>
</dbReference>